<protein>
    <submittedName>
        <fullName evidence="2">Uncharacterized protein</fullName>
    </submittedName>
</protein>
<proteinExistence type="predicted"/>
<evidence type="ECO:0000313" key="2">
    <source>
        <dbReference type="EMBL" id="AYL96770.1"/>
    </source>
</evidence>
<dbReference type="KEGG" id="muh:HYN43_016325"/>
<gene>
    <name evidence="2" type="ORF">HYN43_016325</name>
</gene>
<reference evidence="2 3" key="1">
    <citation type="submission" date="2018-10" db="EMBL/GenBank/DDBJ databases">
        <title>Genome sequencing of Mucilaginibacter sp. HYN0043.</title>
        <authorList>
            <person name="Kim M."/>
            <person name="Yi H."/>
        </authorList>
    </citation>
    <scope>NUCLEOTIDE SEQUENCE [LARGE SCALE GENOMIC DNA]</scope>
    <source>
        <strain evidence="2 3">HYN0043</strain>
    </source>
</reference>
<keyword evidence="1" id="KW-0812">Transmembrane</keyword>
<feature type="transmembrane region" description="Helical" evidence="1">
    <location>
        <begin position="81"/>
        <end position="102"/>
    </location>
</feature>
<dbReference type="EMBL" id="CP032869">
    <property type="protein sequence ID" value="AYL96770.1"/>
    <property type="molecule type" value="Genomic_DNA"/>
</dbReference>
<keyword evidence="1" id="KW-1133">Transmembrane helix</keyword>
<keyword evidence="3" id="KW-1185">Reference proteome</keyword>
<organism evidence="2 3">
    <name type="scientific">Mucilaginibacter celer</name>
    <dbReference type="NCBI Taxonomy" id="2305508"/>
    <lineage>
        <taxon>Bacteria</taxon>
        <taxon>Pseudomonadati</taxon>
        <taxon>Bacteroidota</taxon>
        <taxon>Sphingobacteriia</taxon>
        <taxon>Sphingobacteriales</taxon>
        <taxon>Sphingobacteriaceae</taxon>
        <taxon>Mucilaginibacter</taxon>
    </lineage>
</organism>
<dbReference type="AlphaFoldDB" id="A0A494VTL8"/>
<sequence length="156" mass="17376">MNRYDIEAKDFALSAQGVHLLRNRFNYKTIAFDDIDRADFRRAVETKNVVLTLVAGAALIVFSILQIIGVIKSFNNPHVHVIYIESIGLPVLPLLLGGYCIYISVKKVPSLIIEGKDEKHKLSVKEIVNNQALAQLETYLKAKLGSRFSDANGHIA</sequence>
<feature type="transmembrane region" description="Helical" evidence="1">
    <location>
        <begin position="49"/>
        <end position="69"/>
    </location>
</feature>
<accession>A0A494VTL8</accession>
<name>A0A494VTL8_9SPHI</name>
<evidence type="ECO:0000256" key="1">
    <source>
        <dbReference type="SAM" id="Phobius"/>
    </source>
</evidence>
<evidence type="ECO:0000313" key="3">
    <source>
        <dbReference type="Proteomes" id="UP000270046"/>
    </source>
</evidence>
<dbReference type="Proteomes" id="UP000270046">
    <property type="component" value="Chromosome"/>
</dbReference>
<dbReference type="RefSeq" id="WP_119410362.1">
    <property type="nucleotide sequence ID" value="NZ_CP032869.1"/>
</dbReference>
<dbReference type="OrthoDB" id="983148at2"/>
<keyword evidence="1" id="KW-0472">Membrane</keyword>